<protein>
    <submittedName>
        <fullName evidence="1">Uncharacterized protein</fullName>
    </submittedName>
</protein>
<dbReference type="RefSeq" id="WP_048697855.1">
    <property type="nucleotide sequence ID" value="NZ_JBDORN010000051.1"/>
</dbReference>
<dbReference type="Proteomes" id="UP000471447">
    <property type="component" value="Unassembled WGS sequence"/>
</dbReference>
<sequence>MKISNEPTPYLLLKAGTDSAWDCCDFAIVYLSKEWRQTQSGRLEAVKSFKDDISFQSLNFYDISVGFYQPDEDGILGSEDLPEDNNWCFVELTETELERLVPPDNVLDSHILAVFANGEARYRAYGKHTDERFWTEKFPLQQILDILAVMNLKISKQP</sequence>
<reference evidence="1 2" key="1">
    <citation type="journal article" date="2019" name="Nat. Med.">
        <title>A library of human gut bacterial isolates paired with longitudinal multiomics data enables mechanistic microbiome research.</title>
        <authorList>
            <person name="Poyet M."/>
            <person name="Groussin M."/>
            <person name="Gibbons S.M."/>
            <person name="Avila-Pacheco J."/>
            <person name="Jiang X."/>
            <person name="Kearney S.M."/>
            <person name="Perrotta A.R."/>
            <person name="Berdy B."/>
            <person name="Zhao S."/>
            <person name="Lieberman T.D."/>
            <person name="Swanson P.K."/>
            <person name="Smith M."/>
            <person name="Roesemann S."/>
            <person name="Alexander J.E."/>
            <person name="Rich S.A."/>
            <person name="Livny J."/>
            <person name="Vlamakis H."/>
            <person name="Clish C."/>
            <person name="Bullock K."/>
            <person name="Deik A."/>
            <person name="Scott J."/>
            <person name="Pierce K.A."/>
            <person name="Xavier R.J."/>
            <person name="Alm E.J."/>
        </authorList>
    </citation>
    <scope>NUCLEOTIDE SEQUENCE [LARGE SCALE GENOMIC DNA]</scope>
    <source>
        <strain evidence="1 2">BIOML-A7</strain>
    </source>
</reference>
<organism evidence="1 2">
    <name type="scientific">Bacteroides xylanisolvens</name>
    <dbReference type="NCBI Taxonomy" id="371601"/>
    <lineage>
        <taxon>Bacteria</taxon>
        <taxon>Pseudomonadati</taxon>
        <taxon>Bacteroidota</taxon>
        <taxon>Bacteroidia</taxon>
        <taxon>Bacteroidales</taxon>
        <taxon>Bacteroidaceae</taxon>
        <taxon>Bacteroides</taxon>
    </lineage>
</organism>
<dbReference type="EMBL" id="WDCG01000041">
    <property type="protein sequence ID" value="KAB6417620.1"/>
    <property type="molecule type" value="Genomic_DNA"/>
</dbReference>
<evidence type="ECO:0000313" key="1">
    <source>
        <dbReference type="EMBL" id="KAB6417620.1"/>
    </source>
</evidence>
<proteinExistence type="predicted"/>
<dbReference type="AlphaFoldDB" id="A0A7J5QK76"/>
<accession>A0A7J5QK76</accession>
<name>A0A7J5QK76_9BACE</name>
<evidence type="ECO:0000313" key="2">
    <source>
        <dbReference type="Proteomes" id="UP000471447"/>
    </source>
</evidence>
<gene>
    <name evidence="1" type="ORF">GAZ26_24050</name>
</gene>
<comment type="caution">
    <text evidence="1">The sequence shown here is derived from an EMBL/GenBank/DDBJ whole genome shotgun (WGS) entry which is preliminary data.</text>
</comment>